<accession>A0A0D9WUP1</accession>
<evidence type="ECO:0000313" key="4">
    <source>
        <dbReference type="Proteomes" id="UP000032180"/>
    </source>
</evidence>
<feature type="compositionally biased region" description="Polar residues" evidence="1">
    <location>
        <begin position="189"/>
        <end position="210"/>
    </location>
</feature>
<reference evidence="4" key="2">
    <citation type="submission" date="2013-12" db="EMBL/GenBank/DDBJ databases">
        <authorList>
            <person name="Yu Y."/>
            <person name="Lee S."/>
            <person name="de Baynast K."/>
            <person name="Wissotski M."/>
            <person name="Liu L."/>
            <person name="Talag J."/>
            <person name="Goicoechea J."/>
            <person name="Angelova A."/>
            <person name="Jetty R."/>
            <person name="Kudrna D."/>
            <person name="Golser W."/>
            <person name="Rivera L."/>
            <person name="Zhang J."/>
            <person name="Wing R."/>
        </authorList>
    </citation>
    <scope>NUCLEOTIDE SEQUENCE</scope>
</reference>
<protein>
    <recommendedName>
        <fullName evidence="2">FCP1 homology domain-containing protein</fullName>
    </recommendedName>
</protein>
<feature type="region of interest" description="Disordered" evidence="1">
    <location>
        <begin position="1"/>
        <end position="274"/>
    </location>
</feature>
<feature type="compositionally biased region" description="Low complexity" evidence="1">
    <location>
        <begin position="251"/>
        <end position="264"/>
    </location>
</feature>
<dbReference type="Proteomes" id="UP000032180">
    <property type="component" value="Chromosome 7"/>
</dbReference>
<proteinExistence type="predicted"/>
<dbReference type="PROSITE" id="PS50969">
    <property type="entry name" value="FCP1"/>
    <property type="match status" value="1"/>
</dbReference>
<feature type="compositionally biased region" description="Basic and acidic residues" evidence="1">
    <location>
        <begin position="400"/>
        <end position="409"/>
    </location>
</feature>
<feature type="region of interest" description="Disordered" evidence="1">
    <location>
        <begin position="350"/>
        <end position="622"/>
    </location>
</feature>
<feature type="domain" description="FCP1 homology" evidence="2">
    <location>
        <begin position="724"/>
        <end position="906"/>
    </location>
</feature>
<dbReference type="eggNOG" id="ENOG502QR82">
    <property type="taxonomic scope" value="Eukaryota"/>
</dbReference>
<keyword evidence="4" id="KW-1185">Reference proteome</keyword>
<dbReference type="InterPro" id="IPR050365">
    <property type="entry name" value="TIM50"/>
</dbReference>
<name>A0A0D9WUP1_9ORYZ</name>
<dbReference type="SUPFAM" id="SSF56784">
    <property type="entry name" value="HAD-like"/>
    <property type="match status" value="1"/>
</dbReference>
<feature type="compositionally biased region" description="Low complexity" evidence="1">
    <location>
        <begin position="510"/>
        <end position="528"/>
    </location>
</feature>
<feature type="compositionally biased region" description="Basic residues" evidence="1">
    <location>
        <begin position="52"/>
        <end position="62"/>
    </location>
</feature>
<dbReference type="AlphaFoldDB" id="A0A0D9WUP1"/>
<dbReference type="EnsemblPlants" id="LPERR07G00490.1">
    <property type="protein sequence ID" value="LPERR07G00490.1"/>
    <property type="gene ID" value="LPERR07G00490"/>
</dbReference>
<evidence type="ECO:0000256" key="1">
    <source>
        <dbReference type="SAM" id="MobiDB-lite"/>
    </source>
</evidence>
<dbReference type="Gene3D" id="3.40.50.1000">
    <property type="entry name" value="HAD superfamily/HAD-like"/>
    <property type="match status" value="1"/>
</dbReference>
<reference evidence="3 4" key="1">
    <citation type="submission" date="2012-08" db="EMBL/GenBank/DDBJ databases">
        <title>Oryza genome evolution.</title>
        <authorList>
            <person name="Wing R.A."/>
        </authorList>
    </citation>
    <scope>NUCLEOTIDE SEQUENCE</scope>
</reference>
<feature type="compositionally biased region" description="Basic residues" evidence="1">
    <location>
        <begin position="421"/>
        <end position="432"/>
    </location>
</feature>
<evidence type="ECO:0000259" key="2">
    <source>
        <dbReference type="PROSITE" id="PS50969"/>
    </source>
</evidence>
<dbReference type="Pfam" id="PF03031">
    <property type="entry name" value="NIF"/>
    <property type="match status" value="1"/>
</dbReference>
<sequence>MDRTPVSGKSAGSKRRRGATTATTSTPPAPEAEVEKRVAPAASAPVEETPKGKRSRSKKGNKRNQQQTPSAVTDATAVVIDTDLDNESRNGCTRGEGATTSTPAVPDVDDLEATAISASVEGTHKGKQTKVKKRKKHKLQKSPCAVSDASAAVMDTDLARNGCTSEEGALQDADVVASPRSGHDPTLEMDQTQGKSKGSKQRQGSATTTAAGPEVDEQEVPATSASVERTPKGKKSKDKKRKKNKEQQSPSAVSDASAAVTDTDLGSESGNGCTSLKVATTSMAAVPEVDKWEAPTASASVEGAQKQKQSKDKKQKKHKQQESPSSVSDASAVVTDTDLAKEFGNGCTCTGEEGALQNADVVGSTRSGHDPMPEMDQMQGNSKGSKRRRGSATSTAVALEVEKVDEREAPTGCASVEGTQKGKKLKSKKHKQQQSPSAVSHAGAVVTDTDLANESGNGCMSGEEATTSTVAVPEVEKEVDKREVPAISASVEGTEKGKKQKDKKRKRHQQQQSPSAVSDASAVVTDTDLPNESGNGCTIREGVSRDTDVIVSSTSGHHPECPEINNAQDLVAGKKESKDNNSQSCGSLNESIVERKRRKNRAKRRRKKENTNRRSNLQNLALQPGAGEVALVTIADGNNIPGSECKDSNKKRKRNQTSVPEASSVQRMNFGETGSVGMMDGEAQPFSSDIRHVKRDRSDVLSNFGQAQKEKYQHIYSPRGSLIRFRRKKLLILDINGLLADINQDHHNAHMSLAKVRGKLVFKRPYCDDFLSFCFQHFELGIWSSRMKVNVDSVLNIIMKNNMRHCLLFCWDLSKCTGTGCNTLGNKHKPLVLKELKKLWNKEDPDLPWEQGEFSPSNTLLVDDSPYKALANPPHTAIFPKPYSYRNKKDNSLGPGGDLRVYLENLATADDVQSYVQEHPFGQPSITKNDRHWNFYIHDTSMQLFMEQESIIEDRKAADAESRVACSRCSVWSQPLDWQQHILKKLPPDPAEIFNGLTVLTIAEMLPVMPGADLIMEAQLKSQ</sequence>
<feature type="compositionally biased region" description="Basic residues" evidence="1">
    <location>
        <begin position="498"/>
        <end position="509"/>
    </location>
</feature>
<feature type="compositionally biased region" description="Polar residues" evidence="1">
    <location>
        <begin position="450"/>
        <end position="470"/>
    </location>
</feature>
<feature type="region of interest" description="Disordered" evidence="1">
    <location>
        <begin position="637"/>
        <end position="675"/>
    </location>
</feature>
<dbReference type="SMART" id="SM00577">
    <property type="entry name" value="CPDc"/>
    <property type="match status" value="1"/>
</dbReference>
<dbReference type="InterPro" id="IPR036412">
    <property type="entry name" value="HAD-like_sf"/>
</dbReference>
<feature type="region of interest" description="Disordered" evidence="1">
    <location>
        <begin position="289"/>
        <end position="333"/>
    </location>
</feature>
<feature type="compositionally biased region" description="Basic residues" evidence="1">
    <location>
        <begin position="595"/>
        <end position="608"/>
    </location>
</feature>
<dbReference type="PANTHER" id="PTHR12210">
    <property type="entry name" value="DULLARD PROTEIN PHOSPHATASE"/>
    <property type="match status" value="1"/>
</dbReference>
<feature type="compositionally biased region" description="Basic residues" evidence="1">
    <location>
        <begin position="125"/>
        <end position="140"/>
    </location>
</feature>
<dbReference type="InterPro" id="IPR023214">
    <property type="entry name" value="HAD_sf"/>
</dbReference>
<dbReference type="FunFam" id="3.40.50.1000:FF:000257">
    <property type="entry name" value="Haloacid dehalogenase-like hydrolase (HAD) superfamily protein"/>
    <property type="match status" value="1"/>
</dbReference>
<dbReference type="Gramene" id="LPERR07G00490.1">
    <property type="protein sequence ID" value="LPERR07G00490.1"/>
    <property type="gene ID" value="LPERR07G00490"/>
</dbReference>
<feature type="compositionally biased region" description="Basic residues" evidence="1">
    <location>
        <begin position="232"/>
        <end position="244"/>
    </location>
</feature>
<dbReference type="InterPro" id="IPR004274">
    <property type="entry name" value="FCP1_dom"/>
</dbReference>
<dbReference type="HOGENOM" id="CLU_013096_2_0_1"/>
<feature type="compositionally biased region" description="Polar residues" evidence="1">
    <location>
        <begin position="580"/>
        <end position="590"/>
    </location>
</feature>
<reference evidence="3" key="3">
    <citation type="submission" date="2015-04" db="UniProtKB">
        <authorList>
            <consortium name="EnsemblPlants"/>
        </authorList>
    </citation>
    <scope>IDENTIFICATION</scope>
</reference>
<organism evidence="3 4">
    <name type="scientific">Leersia perrieri</name>
    <dbReference type="NCBI Taxonomy" id="77586"/>
    <lineage>
        <taxon>Eukaryota</taxon>
        <taxon>Viridiplantae</taxon>
        <taxon>Streptophyta</taxon>
        <taxon>Embryophyta</taxon>
        <taxon>Tracheophyta</taxon>
        <taxon>Spermatophyta</taxon>
        <taxon>Magnoliopsida</taxon>
        <taxon>Liliopsida</taxon>
        <taxon>Poales</taxon>
        <taxon>Poaceae</taxon>
        <taxon>BOP clade</taxon>
        <taxon>Oryzoideae</taxon>
        <taxon>Oryzeae</taxon>
        <taxon>Oryzinae</taxon>
        <taxon>Leersia</taxon>
    </lineage>
</organism>
<feature type="compositionally biased region" description="Basic and acidic residues" evidence="1">
    <location>
        <begin position="474"/>
        <end position="484"/>
    </location>
</feature>
<evidence type="ECO:0000313" key="3">
    <source>
        <dbReference type="EnsemblPlants" id="LPERR07G00490.1"/>
    </source>
</evidence>
<feature type="compositionally biased region" description="Polar residues" evidence="1">
    <location>
        <begin position="656"/>
        <end position="667"/>
    </location>
</feature>